<evidence type="ECO:0000313" key="1">
    <source>
        <dbReference type="EMBL" id="KAK4210973.1"/>
    </source>
</evidence>
<dbReference type="PANTHER" id="PTHR35585">
    <property type="entry name" value="HHE DOMAIN PROTEIN (AFU_ORTHOLOGUE AFUA_4G00730)"/>
    <property type="match status" value="1"/>
</dbReference>
<dbReference type="EMBL" id="MU858160">
    <property type="protein sequence ID" value="KAK4210973.1"/>
    <property type="molecule type" value="Genomic_DNA"/>
</dbReference>
<protein>
    <submittedName>
        <fullName evidence="1">Uncharacterized protein</fullName>
    </submittedName>
</protein>
<dbReference type="PANTHER" id="PTHR35585:SF1">
    <property type="entry name" value="HHE DOMAIN PROTEIN (AFU_ORTHOLOGUE AFUA_4G00730)"/>
    <property type="match status" value="1"/>
</dbReference>
<name>A0AAN6Y2F1_9PEZI</name>
<comment type="caution">
    <text evidence="1">The sequence shown here is derived from an EMBL/GenBank/DDBJ whole genome shotgun (WGS) entry which is preliminary data.</text>
</comment>
<reference evidence="1" key="1">
    <citation type="journal article" date="2023" name="Mol. Phylogenet. Evol.">
        <title>Genome-scale phylogeny and comparative genomics of the fungal order Sordariales.</title>
        <authorList>
            <person name="Hensen N."/>
            <person name="Bonometti L."/>
            <person name="Westerberg I."/>
            <person name="Brannstrom I.O."/>
            <person name="Guillou S."/>
            <person name="Cros-Aarteil S."/>
            <person name="Calhoun S."/>
            <person name="Haridas S."/>
            <person name="Kuo A."/>
            <person name="Mondo S."/>
            <person name="Pangilinan J."/>
            <person name="Riley R."/>
            <person name="LaButti K."/>
            <person name="Andreopoulos B."/>
            <person name="Lipzen A."/>
            <person name="Chen C."/>
            <person name="Yan M."/>
            <person name="Daum C."/>
            <person name="Ng V."/>
            <person name="Clum A."/>
            <person name="Steindorff A."/>
            <person name="Ohm R.A."/>
            <person name="Martin F."/>
            <person name="Silar P."/>
            <person name="Natvig D.O."/>
            <person name="Lalanne C."/>
            <person name="Gautier V."/>
            <person name="Ament-Velasquez S.L."/>
            <person name="Kruys A."/>
            <person name="Hutchinson M.I."/>
            <person name="Powell A.J."/>
            <person name="Barry K."/>
            <person name="Miller A.N."/>
            <person name="Grigoriev I.V."/>
            <person name="Debuchy R."/>
            <person name="Gladieux P."/>
            <person name="Hiltunen Thoren M."/>
            <person name="Johannesson H."/>
        </authorList>
    </citation>
    <scope>NUCLEOTIDE SEQUENCE</scope>
    <source>
        <strain evidence="1">PSN293</strain>
    </source>
</reference>
<evidence type="ECO:0000313" key="2">
    <source>
        <dbReference type="Proteomes" id="UP001301769"/>
    </source>
</evidence>
<reference evidence="1" key="2">
    <citation type="submission" date="2023-05" db="EMBL/GenBank/DDBJ databases">
        <authorList>
            <consortium name="Lawrence Berkeley National Laboratory"/>
            <person name="Steindorff A."/>
            <person name="Hensen N."/>
            <person name="Bonometti L."/>
            <person name="Westerberg I."/>
            <person name="Brannstrom I.O."/>
            <person name="Guillou S."/>
            <person name="Cros-Aarteil S."/>
            <person name="Calhoun S."/>
            <person name="Haridas S."/>
            <person name="Kuo A."/>
            <person name="Mondo S."/>
            <person name="Pangilinan J."/>
            <person name="Riley R."/>
            <person name="Labutti K."/>
            <person name="Andreopoulos B."/>
            <person name="Lipzen A."/>
            <person name="Chen C."/>
            <person name="Yanf M."/>
            <person name="Daum C."/>
            <person name="Ng V."/>
            <person name="Clum A."/>
            <person name="Ohm R."/>
            <person name="Martin F."/>
            <person name="Silar P."/>
            <person name="Natvig D."/>
            <person name="Lalanne C."/>
            <person name="Gautier V."/>
            <person name="Ament-Velasquez S.L."/>
            <person name="Kruys A."/>
            <person name="Hutchinson M.I."/>
            <person name="Powell A.J."/>
            <person name="Barry K."/>
            <person name="Miller A.N."/>
            <person name="Grigoriev I.V."/>
            <person name="Debuchy R."/>
            <person name="Gladieux P."/>
            <person name="Thoren M.H."/>
            <person name="Johannesson H."/>
        </authorList>
    </citation>
    <scope>NUCLEOTIDE SEQUENCE</scope>
    <source>
        <strain evidence="1">PSN293</strain>
    </source>
</reference>
<proteinExistence type="predicted"/>
<gene>
    <name evidence="1" type="ORF">QBC37DRAFT_22148</name>
</gene>
<accession>A0AAN6Y2F1</accession>
<keyword evidence="2" id="KW-1185">Reference proteome</keyword>
<sequence>MPKISEVVKRDLRLLQDAYHHLWTVGPEDRKPNEFIWPLKRYLVVEDLLVTPALEEHLGKLGATRHKRLSDDDESMNEKLKHMQTFDVTEPSHEAALKAIWVDLEPHMREEAGKDLDQLEESLSQSESEALGSRYERISQLLQQPYGEHGAPDKDILMALLDTPRKELITKFGLTS</sequence>
<dbReference type="AlphaFoldDB" id="A0AAN6Y2F1"/>
<organism evidence="1 2">
    <name type="scientific">Rhypophila decipiens</name>
    <dbReference type="NCBI Taxonomy" id="261697"/>
    <lineage>
        <taxon>Eukaryota</taxon>
        <taxon>Fungi</taxon>
        <taxon>Dikarya</taxon>
        <taxon>Ascomycota</taxon>
        <taxon>Pezizomycotina</taxon>
        <taxon>Sordariomycetes</taxon>
        <taxon>Sordariomycetidae</taxon>
        <taxon>Sordariales</taxon>
        <taxon>Naviculisporaceae</taxon>
        <taxon>Rhypophila</taxon>
    </lineage>
</organism>
<dbReference type="Proteomes" id="UP001301769">
    <property type="component" value="Unassembled WGS sequence"/>
</dbReference>